<dbReference type="SUPFAM" id="SSF54001">
    <property type="entry name" value="Cysteine proteinases"/>
    <property type="match status" value="1"/>
</dbReference>
<dbReference type="Proteomes" id="UP000470520">
    <property type="component" value="Unassembled WGS sequence"/>
</dbReference>
<dbReference type="PANTHER" id="PTHR47359">
    <property type="entry name" value="PEPTIDOGLYCAN DL-ENDOPEPTIDASE CWLO"/>
    <property type="match status" value="1"/>
</dbReference>
<dbReference type="PANTHER" id="PTHR47359:SF3">
    <property type="entry name" value="NLP_P60 DOMAIN-CONTAINING PROTEIN-RELATED"/>
    <property type="match status" value="1"/>
</dbReference>
<keyword evidence="5" id="KW-0175">Coiled coil</keyword>
<dbReference type="AlphaFoldDB" id="A0A7K3R1Y0"/>
<feature type="compositionally biased region" description="Low complexity" evidence="6">
    <location>
        <begin position="43"/>
        <end position="52"/>
    </location>
</feature>
<feature type="region of interest" description="Disordered" evidence="6">
    <location>
        <begin position="34"/>
        <end position="63"/>
    </location>
</feature>
<evidence type="ECO:0000256" key="1">
    <source>
        <dbReference type="ARBA" id="ARBA00007074"/>
    </source>
</evidence>
<feature type="compositionally biased region" description="Pro residues" evidence="6">
    <location>
        <begin position="53"/>
        <end position="63"/>
    </location>
</feature>
<dbReference type="Pfam" id="PF00877">
    <property type="entry name" value="NLPC_P60"/>
    <property type="match status" value="1"/>
</dbReference>
<evidence type="ECO:0000313" key="10">
    <source>
        <dbReference type="Proteomes" id="UP000470520"/>
    </source>
</evidence>
<gene>
    <name evidence="9" type="ORF">G3I21_31520</name>
</gene>
<evidence type="ECO:0000259" key="8">
    <source>
        <dbReference type="PROSITE" id="PS51935"/>
    </source>
</evidence>
<dbReference type="GO" id="GO:0008234">
    <property type="term" value="F:cysteine-type peptidase activity"/>
    <property type="evidence" value="ECO:0007669"/>
    <property type="project" value="UniProtKB-KW"/>
</dbReference>
<feature type="chain" id="PRO_5029532221" evidence="7">
    <location>
        <begin position="31"/>
        <end position="385"/>
    </location>
</feature>
<protein>
    <submittedName>
        <fullName evidence="9">Glycoside hydrolase</fullName>
    </submittedName>
</protein>
<dbReference type="InterPro" id="IPR000064">
    <property type="entry name" value="NLP_P60_dom"/>
</dbReference>
<comment type="caution">
    <text evidence="9">The sequence shown here is derived from an EMBL/GenBank/DDBJ whole genome shotgun (WGS) entry which is preliminary data.</text>
</comment>
<dbReference type="InterPro" id="IPR051794">
    <property type="entry name" value="PG_Endopeptidase_C40"/>
</dbReference>
<evidence type="ECO:0000256" key="2">
    <source>
        <dbReference type="ARBA" id="ARBA00022670"/>
    </source>
</evidence>
<comment type="similarity">
    <text evidence="1">Belongs to the peptidase C40 family.</text>
</comment>
<feature type="domain" description="NlpC/P60" evidence="8">
    <location>
        <begin position="269"/>
        <end position="385"/>
    </location>
</feature>
<evidence type="ECO:0000256" key="6">
    <source>
        <dbReference type="SAM" id="MobiDB-lite"/>
    </source>
</evidence>
<dbReference type="EMBL" id="JAAGMR010000353">
    <property type="protein sequence ID" value="NEB96163.1"/>
    <property type="molecule type" value="Genomic_DNA"/>
</dbReference>
<keyword evidence="7" id="KW-0732">Signal</keyword>
<accession>A0A7K3R1Y0</accession>
<feature type="coiled-coil region" evidence="5">
    <location>
        <begin position="201"/>
        <end position="243"/>
    </location>
</feature>
<evidence type="ECO:0000256" key="4">
    <source>
        <dbReference type="ARBA" id="ARBA00022807"/>
    </source>
</evidence>
<organism evidence="9 10">
    <name type="scientific">Streptomyces bauhiniae</name>
    <dbReference type="NCBI Taxonomy" id="2340725"/>
    <lineage>
        <taxon>Bacteria</taxon>
        <taxon>Bacillati</taxon>
        <taxon>Actinomycetota</taxon>
        <taxon>Actinomycetes</taxon>
        <taxon>Kitasatosporales</taxon>
        <taxon>Streptomycetaceae</taxon>
        <taxon>Streptomyces</taxon>
    </lineage>
</organism>
<evidence type="ECO:0000256" key="3">
    <source>
        <dbReference type="ARBA" id="ARBA00022801"/>
    </source>
</evidence>
<feature type="coiled-coil region" evidence="5">
    <location>
        <begin position="89"/>
        <end position="123"/>
    </location>
</feature>
<dbReference type="RefSeq" id="WP_164195667.1">
    <property type="nucleotide sequence ID" value="NZ_JAAGMR010000353.1"/>
</dbReference>
<keyword evidence="2" id="KW-0645">Protease</keyword>
<name>A0A7K3R1Y0_9ACTN</name>
<reference evidence="9 10" key="1">
    <citation type="submission" date="2020-01" db="EMBL/GenBank/DDBJ databases">
        <title>Insect and environment-associated Actinomycetes.</title>
        <authorList>
            <person name="Currrie C."/>
            <person name="Chevrette M."/>
            <person name="Carlson C."/>
            <person name="Stubbendieck R."/>
            <person name="Wendt-Pienkowski E."/>
        </authorList>
    </citation>
    <scope>NUCLEOTIDE SEQUENCE [LARGE SCALE GENOMIC DNA]</scope>
    <source>
        <strain evidence="9 10">SID7754</strain>
    </source>
</reference>
<dbReference type="Gene3D" id="3.90.1720.10">
    <property type="entry name" value="endopeptidase domain like (from Nostoc punctiforme)"/>
    <property type="match status" value="1"/>
</dbReference>
<keyword evidence="3 9" id="KW-0378">Hydrolase</keyword>
<keyword evidence="4" id="KW-0788">Thiol protease</keyword>
<dbReference type="GO" id="GO:0006508">
    <property type="term" value="P:proteolysis"/>
    <property type="evidence" value="ECO:0007669"/>
    <property type="project" value="UniProtKB-KW"/>
</dbReference>
<proteinExistence type="inferred from homology"/>
<evidence type="ECO:0000256" key="5">
    <source>
        <dbReference type="SAM" id="Coils"/>
    </source>
</evidence>
<evidence type="ECO:0000256" key="7">
    <source>
        <dbReference type="SAM" id="SignalP"/>
    </source>
</evidence>
<feature type="signal peptide" evidence="7">
    <location>
        <begin position="1"/>
        <end position="30"/>
    </location>
</feature>
<dbReference type="PROSITE" id="PS51935">
    <property type="entry name" value="NLPC_P60"/>
    <property type="match status" value="1"/>
</dbReference>
<sequence length="385" mass="40624">MGRGQRGLLAAAVTVVCAVTVLAVPGTAFASVPAGPADPSPAPSASASATPATPAPTATPAPVPDAELEKVRAQLDGLYHDAAVATDAYNAAEEKARKQSVQLARLEKRTDAARIKLAELKDQAGAAARAQYRDSGMPPMARFLLSDNPEHFADGAGTLLNGARATKKLIAETDRVERELKRDTDDAAARWKKLERDRKDKAAAQKTIQAKIKDAEKLESRLEKKEKERLAELERLAARKAQAAWLDTGVLKKKPDTATGSATNTATATSAGAKAVAFATAQLGKPYVWGAEGPDSFDCSGLTSQAWADAGTPIPRTSQEQWKQLPHVDVTEMRPGDLVIYFADATHVGMYVGDGKIIHAPRPGRTVTVAGAGTMPILGVVRPDA</sequence>
<dbReference type="InterPro" id="IPR038765">
    <property type="entry name" value="Papain-like_cys_pep_sf"/>
</dbReference>
<evidence type="ECO:0000313" key="9">
    <source>
        <dbReference type="EMBL" id="NEB96163.1"/>
    </source>
</evidence>